<dbReference type="InterPro" id="IPR007197">
    <property type="entry name" value="rSAM"/>
</dbReference>
<dbReference type="Gene3D" id="3.20.20.70">
    <property type="entry name" value="Aldolase class I"/>
    <property type="match status" value="1"/>
</dbReference>
<organism evidence="8 9">
    <name type="scientific">Vibrio parahaemolyticus</name>
    <dbReference type="NCBI Taxonomy" id="670"/>
    <lineage>
        <taxon>Bacteria</taxon>
        <taxon>Pseudomonadati</taxon>
        <taxon>Pseudomonadota</taxon>
        <taxon>Gammaproteobacteria</taxon>
        <taxon>Vibrionales</taxon>
        <taxon>Vibrionaceae</taxon>
        <taxon>Vibrio</taxon>
    </lineage>
</organism>
<comment type="cofactor">
    <cofactor evidence="1">
        <name>[4Fe-4S] cluster</name>
        <dbReference type="ChEBI" id="CHEBI:49883"/>
    </cofactor>
</comment>
<evidence type="ECO:0000256" key="2">
    <source>
        <dbReference type="ARBA" id="ARBA00022691"/>
    </source>
</evidence>
<keyword evidence="3" id="KW-0479">Metal-binding</keyword>
<dbReference type="Proteomes" id="UP001253193">
    <property type="component" value="Unassembled WGS sequence"/>
</dbReference>
<dbReference type="SFLD" id="SFLDG01067">
    <property type="entry name" value="SPASM/twitch_domain_containing"/>
    <property type="match status" value="1"/>
</dbReference>
<accession>A0AAW8Q002</accession>
<dbReference type="PANTHER" id="PTHR43273">
    <property type="entry name" value="ANAEROBIC SULFATASE-MATURATING ENZYME HOMOLOG ASLB-RELATED"/>
    <property type="match status" value="1"/>
</dbReference>
<evidence type="ECO:0000256" key="5">
    <source>
        <dbReference type="ARBA" id="ARBA00023014"/>
    </source>
</evidence>
<reference evidence="8" key="1">
    <citation type="submission" date="2023-06" db="EMBL/GenBank/DDBJ databases">
        <title>Genomic Diversity of Vibrio spp. and Metagenomic Analysis of Pathogens in Florida Gulf Coastal Waters Following Hurricane Ian.</title>
        <authorList>
            <person name="Brumfield K.D."/>
        </authorList>
    </citation>
    <scope>NUCLEOTIDE SEQUENCE</scope>
    <source>
        <strain evidence="8">WBS2B-138</strain>
    </source>
</reference>
<keyword evidence="5" id="KW-0411">Iron-sulfur</keyword>
<dbReference type="GO" id="GO:0046872">
    <property type="term" value="F:metal ion binding"/>
    <property type="evidence" value="ECO:0007669"/>
    <property type="project" value="UniProtKB-KW"/>
</dbReference>
<dbReference type="Pfam" id="PF04055">
    <property type="entry name" value="Radical_SAM"/>
    <property type="match status" value="1"/>
</dbReference>
<dbReference type="AlphaFoldDB" id="A0AAW8Q002"/>
<evidence type="ECO:0000256" key="1">
    <source>
        <dbReference type="ARBA" id="ARBA00001966"/>
    </source>
</evidence>
<dbReference type="GO" id="GO:0051536">
    <property type="term" value="F:iron-sulfur cluster binding"/>
    <property type="evidence" value="ECO:0007669"/>
    <property type="project" value="UniProtKB-KW"/>
</dbReference>
<evidence type="ECO:0000259" key="7">
    <source>
        <dbReference type="Pfam" id="PF04055"/>
    </source>
</evidence>
<dbReference type="SUPFAM" id="SSF102114">
    <property type="entry name" value="Radical SAM enzymes"/>
    <property type="match status" value="1"/>
</dbReference>
<dbReference type="EMBL" id="JAUHGG010000003">
    <property type="protein sequence ID" value="MDS1820919.1"/>
    <property type="molecule type" value="Genomic_DNA"/>
</dbReference>
<dbReference type="InterPro" id="IPR023867">
    <property type="entry name" value="Sulphatase_maturase_rSAM"/>
</dbReference>
<keyword evidence="4" id="KW-0408">Iron</keyword>
<keyword evidence="2" id="KW-0949">S-adenosyl-L-methionine</keyword>
<proteinExistence type="inferred from homology"/>
<dbReference type="InterPro" id="IPR013785">
    <property type="entry name" value="Aldolase_TIM"/>
</dbReference>
<feature type="domain" description="Radical SAM core" evidence="7">
    <location>
        <begin position="17"/>
        <end position="125"/>
    </location>
</feature>
<dbReference type="PANTHER" id="PTHR43273:SF3">
    <property type="entry name" value="ANAEROBIC SULFATASE-MATURATING ENZYME HOMOLOG ASLB-RELATED"/>
    <property type="match status" value="1"/>
</dbReference>
<evidence type="ECO:0000256" key="3">
    <source>
        <dbReference type="ARBA" id="ARBA00022723"/>
    </source>
</evidence>
<dbReference type="GO" id="GO:0016491">
    <property type="term" value="F:oxidoreductase activity"/>
    <property type="evidence" value="ECO:0007669"/>
    <property type="project" value="InterPro"/>
</dbReference>
<protein>
    <recommendedName>
        <fullName evidence="7">Radical SAM core domain-containing protein</fullName>
    </recommendedName>
</protein>
<evidence type="ECO:0000313" key="9">
    <source>
        <dbReference type="Proteomes" id="UP001253193"/>
    </source>
</evidence>
<dbReference type="CDD" id="cd01335">
    <property type="entry name" value="Radical_SAM"/>
    <property type="match status" value="1"/>
</dbReference>
<evidence type="ECO:0000256" key="4">
    <source>
        <dbReference type="ARBA" id="ARBA00023004"/>
    </source>
</evidence>
<comment type="similarity">
    <text evidence="6">Belongs to the radical SAM superfamily. Anaerobic sulfatase-maturating enzyme family.</text>
</comment>
<dbReference type="SFLD" id="SFLDS00029">
    <property type="entry name" value="Radical_SAM"/>
    <property type="match status" value="1"/>
</dbReference>
<gene>
    <name evidence="8" type="ORF">QX249_09645</name>
</gene>
<comment type="caution">
    <text evidence="8">The sequence shown here is derived from an EMBL/GenBank/DDBJ whole genome shotgun (WGS) entry which is preliminary data.</text>
</comment>
<name>A0AAW8Q002_VIBPH</name>
<dbReference type="RefSeq" id="WP_311019702.1">
    <property type="nucleotide sequence ID" value="NZ_JAUHGG010000003.1"/>
</dbReference>
<evidence type="ECO:0000256" key="6">
    <source>
        <dbReference type="ARBA" id="ARBA00023601"/>
    </source>
</evidence>
<evidence type="ECO:0000313" key="8">
    <source>
        <dbReference type="EMBL" id="MDS1820919.1"/>
    </source>
</evidence>
<dbReference type="InterPro" id="IPR058240">
    <property type="entry name" value="rSAM_sf"/>
</dbReference>
<sequence length="359" mass="40973">MKNVNDSNKFDHLVYVRLTEACNMSCDHCFIPANPKKMSLEDCKNIPEIVSGFTKKGDKIILQWHGGEPTLFGLSRFEKVLSYLETEMQDRKVMHGIQTNLANYTREWGDIYKRYFDSRIGVSWDYKIRHARGESFDDMFLRQVSRLSEDGIEFDLTITTSRPFYEWVMSDPSAFFDFIEMIRPKSVHLEKITKTGNARLNWDSVGLNNKQYSELLSLIYIYSINWMGGVKSWFDGISPLSDYESDIKAMVSGEKLDLRGCTSGVCDTRFHTIDSNGYKFGCTAINSEVDNSSATTVVNLISPDQLRDIRNERVLSCDGCNFTKICNTGCIANTKVDSSGECNGAFTLRDNIFNILKTR</sequence>